<gene>
    <name evidence="3" type="ORF">DD237_004738</name>
    <name evidence="2" type="ORF">DD238_004058</name>
</gene>
<comment type="caution">
    <text evidence="2">The sequence shown here is derived from an EMBL/GenBank/DDBJ whole genome shotgun (WGS) entry which is preliminary data.</text>
</comment>
<dbReference type="EMBL" id="QKXF01000201">
    <property type="protein sequence ID" value="RQM14485.1"/>
    <property type="molecule type" value="Genomic_DNA"/>
</dbReference>
<dbReference type="EMBL" id="QLLG01000234">
    <property type="protein sequence ID" value="RMX65702.1"/>
    <property type="molecule type" value="Genomic_DNA"/>
</dbReference>
<keyword evidence="4" id="KW-1185">Reference proteome</keyword>
<organism evidence="2 4">
    <name type="scientific">Peronospora effusa</name>
    <dbReference type="NCBI Taxonomy" id="542832"/>
    <lineage>
        <taxon>Eukaryota</taxon>
        <taxon>Sar</taxon>
        <taxon>Stramenopiles</taxon>
        <taxon>Oomycota</taxon>
        <taxon>Peronosporomycetes</taxon>
        <taxon>Peronosporales</taxon>
        <taxon>Peronosporaceae</taxon>
        <taxon>Peronospora</taxon>
    </lineage>
</organism>
<reference evidence="4 5" key="1">
    <citation type="submission" date="2018-06" db="EMBL/GenBank/DDBJ databases">
        <title>Comparative genomics of downy mildews reveals potential adaptations to biotrophy.</title>
        <authorList>
            <person name="Fletcher K."/>
            <person name="Klosterman S.J."/>
            <person name="Derevnina L."/>
            <person name="Martin F."/>
            <person name="Koike S."/>
            <person name="Reyes Chin-Wo S."/>
            <person name="Mou B."/>
            <person name="Michelmore R."/>
        </authorList>
    </citation>
    <scope>NUCLEOTIDE SEQUENCE [LARGE SCALE GENOMIC DNA]</scope>
    <source>
        <strain evidence="3 5">R13</strain>
        <strain evidence="2 4">R14</strain>
    </source>
</reference>
<dbReference type="Proteomes" id="UP000282087">
    <property type="component" value="Unassembled WGS sequence"/>
</dbReference>
<sequence length="187" mass="20784">MEQTLLWSVPPEPKGPQWADDVFTAIKAVSLSEVIEDEPTDDCSSGMFSSDDDADWSTDDGSLDGCSADEDSDSFVSDAYQGERWFWSPPSSMNSIQSYEDKNETASQRSADMNEFGLERSDADYGRPTMYAMPSIDSKKDAIVDAWVDRYGSSKDDFTYVVTVSDYDLDDGSQEPTLVTGFYIPQL</sequence>
<dbReference type="OrthoDB" id="95512at2759"/>
<evidence type="ECO:0000256" key="1">
    <source>
        <dbReference type="SAM" id="MobiDB-lite"/>
    </source>
</evidence>
<name>A0A3M6VHB0_9STRA</name>
<accession>A0A3M6VHB0</accession>
<feature type="region of interest" description="Disordered" evidence="1">
    <location>
        <begin position="35"/>
        <end position="74"/>
    </location>
</feature>
<dbReference type="VEuPathDB" id="FungiDB:DD237_004738"/>
<evidence type="ECO:0000313" key="4">
    <source>
        <dbReference type="Proteomes" id="UP000282087"/>
    </source>
</evidence>
<proteinExistence type="predicted"/>
<evidence type="ECO:0000313" key="2">
    <source>
        <dbReference type="EMBL" id="RMX65702.1"/>
    </source>
</evidence>
<dbReference type="AlphaFoldDB" id="A0A3M6VHB0"/>
<feature type="compositionally biased region" description="Acidic residues" evidence="1">
    <location>
        <begin position="50"/>
        <end position="73"/>
    </location>
</feature>
<protein>
    <submittedName>
        <fullName evidence="2">Uncharacterized protein</fullName>
    </submittedName>
</protein>
<evidence type="ECO:0000313" key="5">
    <source>
        <dbReference type="Proteomes" id="UP000286097"/>
    </source>
</evidence>
<dbReference type="Proteomes" id="UP000286097">
    <property type="component" value="Unassembled WGS sequence"/>
</dbReference>
<evidence type="ECO:0000313" key="3">
    <source>
        <dbReference type="EMBL" id="RQM14485.1"/>
    </source>
</evidence>